<proteinExistence type="predicted"/>
<dbReference type="PROSITE" id="PS51117">
    <property type="entry name" value="LAMININ_NTER"/>
    <property type="match status" value="1"/>
</dbReference>
<reference evidence="4 5" key="1">
    <citation type="journal article" date="2011" name="Genome Biol. Evol.">
        <title>Integration of the genetic map and genome assembly of fugu facilitates insights into distinct features of genome evolution in teleosts and mammals.</title>
        <authorList>
            <person name="Kai W."/>
            <person name="Kikuchi K."/>
            <person name="Tohari S."/>
            <person name="Chew A.K."/>
            <person name="Tay A."/>
            <person name="Fujiwara A."/>
            <person name="Hosoya S."/>
            <person name="Suetake H."/>
            <person name="Naruse K."/>
            <person name="Brenner S."/>
            <person name="Suzuki Y."/>
            <person name="Venkatesh B."/>
        </authorList>
    </citation>
    <scope>NUCLEOTIDE SEQUENCE [LARGE SCALE GENOMIC DNA]</scope>
</reference>
<dbReference type="AlphaFoldDB" id="A0A674PAN8"/>
<dbReference type="Ensembl" id="ENSTRUT00000083035.1">
    <property type="protein sequence ID" value="ENSTRUP00000082678.1"/>
    <property type="gene ID" value="ENSTRUG00000028827.1"/>
</dbReference>
<evidence type="ECO:0000256" key="2">
    <source>
        <dbReference type="ARBA" id="ARBA00023292"/>
    </source>
</evidence>
<protein>
    <recommendedName>
        <fullName evidence="3">Laminin N-terminal domain-containing protein</fullName>
    </recommendedName>
</protein>
<dbReference type="InParanoid" id="A0A674PAN8"/>
<evidence type="ECO:0000259" key="3">
    <source>
        <dbReference type="PROSITE" id="PS51117"/>
    </source>
</evidence>
<dbReference type="InterPro" id="IPR008211">
    <property type="entry name" value="Laminin_N"/>
</dbReference>
<keyword evidence="2" id="KW-0424">Laminin EGF-like domain</keyword>
<dbReference type="Gene3D" id="2.60.120.260">
    <property type="entry name" value="Galactose-binding domain-like"/>
    <property type="match status" value="1"/>
</dbReference>
<reference evidence="4" key="2">
    <citation type="submission" date="2025-08" db="UniProtKB">
        <authorList>
            <consortium name="Ensembl"/>
        </authorList>
    </citation>
    <scope>IDENTIFICATION</scope>
</reference>
<organism evidence="4 5">
    <name type="scientific">Takifugu rubripes</name>
    <name type="common">Japanese pufferfish</name>
    <name type="synonym">Fugu rubripes</name>
    <dbReference type="NCBI Taxonomy" id="31033"/>
    <lineage>
        <taxon>Eukaryota</taxon>
        <taxon>Metazoa</taxon>
        <taxon>Chordata</taxon>
        <taxon>Craniata</taxon>
        <taxon>Vertebrata</taxon>
        <taxon>Euteleostomi</taxon>
        <taxon>Actinopterygii</taxon>
        <taxon>Neopterygii</taxon>
        <taxon>Teleostei</taxon>
        <taxon>Neoteleostei</taxon>
        <taxon>Acanthomorphata</taxon>
        <taxon>Eupercaria</taxon>
        <taxon>Tetraodontiformes</taxon>
        <taxon>Tetradontoidea</taxon>
        <taxon>Tetraodontidae</taxon>
        <taxon>Takifugu</taxon>
    </lineage>
</organism>
<reference evidence="4" key="3">
    <citation type="submission" date="2025-09" db="UniProtKB">
        <authorList>
            <consortium name="Ensembl"/>
        </authorList>
    </citation>
    <scope>IDENTIFICATION</scope>
</reference>
<evidence type="ECO:0000313" key="4">
    <source>
        <dbReference type="Ensembl" id="ENSTRUP00000082678.1"/>
    </source>
</evidence>
<evidence type="ECO:0000256" key="1">
    <source>
        <dbReference type="ARBA" id="ARBA00023157"/>
    </source>
</evidence>
<name>A0A674PAN8_TAKRU</name>
<feature type="domain" description="Laminin N-terminal" evidence="3">
    <location>
        <begin position="24"/>
        <end position="74"/>
    </location>
</feature>
<keyword evidence="1" id="KW-1015">Disulfide bond</keyword>
<dbReference type="OMA" id="RASERYC"/>
<evidence type="ECO:0000313" key="5">
    <source>
        <dbReference type="Proteomes" id="UP000005226"/>
    </source>
</evidence>
<keyword evidence="5" id="KW-1185">Reference proteome</keyword>
<dbReference type="GeneTree" id="ENSGT00940000179808"/>
<dbReference type="Proteomes" id="UP000005226">
    <property type="component" value="Chromosome 19"/>
</dbReference>
<sequence length="74" mass="7909">MKTHCGTFFPTALVTTSQASNDCLQGACYPPSGDLLLGRAQQLRASSTCGLAGSEAFCTPYQQVGQRYRSTRVC</sequence>
<accession>A0A674PAN8</accession>